<keyword evidence="8" id="KW-1185">Reference proteome</keyword>
<dbReference type="GO" id="GO:0003824">
    <property type="term" value="F:catalytic activity"/>
    <property type="evidence" value="ECO:0007669"/>
    <property type="project" value="InterPro"/>
</dbReference>
<dbReference type="GO" id="GO:0051539">
    <property type="term" value="F:4 iron, 4 sulfur cluster binding"/>
    <property type="evidence" value="ECO:0007669"/>
    <property type="project" value="TreeGrafter"/>
</dbReference>
<dbReference type="CDD" id="cd01335">
    <property type="entry name" value="Radical_SAM"/>
    <property type="match status" value="1"/>
</dbReference>
<evidence type="ECO:0000256" key="1">
    <source>
        <dbReference type="ARBA" id="ARBA00001966"/>
    </source>
</evidence>
<gene>
    <name evidence="7" type="ORF">EI77_04062</name>
</gene>
<dbReference type="RefSeq" id="WP_133797046.1">
    <property type="nucleotide sequence ID" value="NZ_SOCA01000010.1"/>
</dbReference>
<organism evidence="7 8">
    <name type="scientific">Prosthecobacter fusiformis</name>
    <dbReference type="NCBI Taxonomy" id="48464"/>
    <lineage>
        <taxon>Bacteria</taxon>
        <taxon>Pseudomonadati</taxon>
        <taxon>Verrucomicrobiota</taxon>
        <taxon>Verrucomicrobiia</taxon>
        <taxon>Verrucomicrobiales</taxon>
        <taxon>Verrucomicrobiaceae</taxon>
        <taxon>Prosthecobacter</taxon>
    </lineage>
</organism>
<dbReference type="EMBL" id="SOCA01000010">
    <property type="protein sequence ID" value="TDU64611.1"/>
    <property type="molecule type" value="Genomic_DNA"/>
</dbReference>
<dbReference type="GO" id="GO:0046872">
    <property type="term" value="F:metal ion binding"/>
    <property type="evidence" value="ECO:0007669"/>
    <property type="project" value="UniProtKB-KW"/>
</dbReference>
<keyword evidence="5" id="KW-0411">Iron-sulfur</keyword>
<dbReference type="SFLD" id="SFLDG01065">
    <property type="entry name" value="anaerobic_coproporphyrinogen-I"/>
    <property type="match status" value="1"/>
</dbReference>
<evidence type="ECO:0000256" key="4">
    <source>
        <dbReference type="ARBA" id="ARBA00023004"/>
    </source>
</evidence>
<dbReference type="Proteomes" id="UP000295662">
    <property type="component" value="Unassembled WGS sequence"/>
</dbReference>
<dbReference type="OrthoDB" id="9808022at2"/>
<dbReference type="SMART" id="SM00729">
    <property type="entry name" value="Elp3"/>
    <property type="match status" value="1"/>
</dbReference>
<evidence type="ECO:0000256" key="5">
    <source>
        <dbReference type="ARBA" id="ARBA00023014"/>
    </source>
</evidence>
<dbReference type="InterPro" id="IPR034505">
    <property type="entry name" value="Coproporphyrinogen-III_oxidase"/>
</dbReference>
<dbReference type="InterPro" id="IPR013785">
    <property type="entry name" value="Aldolase_TIM"/>
</dbReference>
<proteinExistence type="predicted"/>
<keyword evidence="3" id="KW-0479">Metal-binding</keyword>
<evidence type="ECO:0000313" key="7">
    <source>
        <dbReference type="EMBL" id="TDU64611.1"/>
    </source>
</evidence>
<evidence type="ECO:0000256" key="3">
    <source>
        <dbReference type="ARBA" id="ARBA00022723"/>
    </source>
</evidence>
<dbReference type="InterPro" id="IPR007197">
    <property type="entry name" value="rSAM"/>
</dbReference>
<dbReference type="InterPro" id="IPR058240">
    <property type="entry name" value="rSAM_sf"/>
</dbReference>
<sequence>MSTTLESPPHTAEKKVEQTEAGNYFVSNYPPFSFWKPDQVPVVEGVLARPAPTDIPLGVYFHIPFCRKRCHFCYFKVYTDKNASEIKAYIDAGMREMERFAKQPYISGRKAHFVYFGGGTPSYLSIPQLNDLTNRMKDLVSWDGAAEVAFEAEPGTLNEKKLTGIREVGVTRLSLGVENFDDHILESNGRAHRSGEVNKAYHFARTLGFEHINIDLIAGMMNETWENWKDTVAKGIALGPDAVTIYQMEVPYNTTMYKQMKEEGKVTAPVADWQTKRDWVSYAFDEFVKNGYTVTSAYTVVKDPERIKFVYRDALWEGADLLSCGVASFGHLGGVHYQNQAEVGPYMQAVDAGQLPIFRAYETSHEERFVREFILKLKLGHSEFGYYQEKFGQDPLTFFAPQLNYLQSEGFAKLTDKDITLTRDGLLQVDRLLHDFFLPQHRQYARYT</sequence>
<evidence type="ECO:0000313" key="8">
    <source>
        <dbReference type="Proteomes" id="UP000295662"/>
    </source>
</evidence>
<evidence type="ECO:0000256" key="2">
    <source>
        <dbReference type="ARBA" id="ARBA00022691"/>
    </source>
</evidence>
<dbReference type="PANTHER" id="PTHR13932:SF5">
    <property type="entry name" value="RADICAL S-ADENOSYL METHIONINE DOMAIN-CONTAINING PROTEIN 1, MITOCHONDRIAL"/>
    <property type="match status" value="1"/>
</dbReference>
<dbReference type="GO" id="GO:0005737">
    <property type="term" value="C:cytoplasm"/>
    <property type="evidence" value="ECO:0007669"/>
    <property type="project" value="TreeGrafter"/>
</dbReference>
<dbReference type="PROSITE" id="PS51918">
    <property type="entry name" value="RADICAL_SAM"/>
    <property type="match status" value="1"/>
</dbReference>
<dbReference type="PANTHER" id="PTHR13932">
    <property type="entry name" value="COPROPORPHYRINIGEN III OXIDASE"/>
    <property type="match status" value="1"/>
</dbReference>
<dbReference type="SFLD" id="SFLDS00029">
    <property type="entry name" value="Radical_SAM"/>
    <property type="match status" value="1"/>
</dbReference>
<dbReference type="InterPro" id="IPR006638">
    <property type="entry name" value="Elp3/MiaA/NifB-like_rSAM"/>
</dbReference>
<dbReference type="AlphaFoldDB" id="A0A4R7RKF0"/>
<keyword evidence="2" id="KW-0949">S-adenosyl-L-methionine</keyword>
<dbReference type="Gene3D" id="3.20.20.70">
    <property type="entry name" value="Aldolase class I"/>
    <property type="match status" value="1"/>
</dbReference>
<dbReference type="SUPFAM" id="SSF102114">
    <property type="entry name" value="Radical SAM enzymes"/>
    <property type="match status" value="1"/>
</dbReference>
<name>A0A4R7RKF0_9BACT</name>
<feature type="domain" description="Radical SAM core" evidence="6">
    <location>
        <begin position="51"/>
        <end position="286"/>
    </location>
</feature>
<keyword evidence="4" id="KW-0408">Iron</keyword>
<reference evidence="7 8" key="1">
    <citation type="submission" date="2019-03" db="EMBL/GenBank/DDBJ databases">
        <title>Genomic Encyclopedia of Archaeal and Bacterial Type Strains, Phase II (KMG-II): from individual species to whole genera.</title>
        <authorList>
            <person name="Goeker M."/>
        </authorList>
    </citation>
    <scope>NUCLEOTIDE SEQUENCE [LARGE SCALE GENOMIC DNA]</scope>
    <source>
        <strain evidence="7 8">ATCC 25309</strain>
    </source>
</reference>
<accession>A0A4R7RKF0</accession>
<dbReference type="GO" id="GO:0006779">
    <property type="term" value="P:porphyrin-containing compound biosynthetic process"/>
    <property type="evidence" value="ECO:0007669"/>
    <property type="project" value="TreeGrafter"/>
</dbReference>
<dbReference type="Pfam" id="PF04055">
    <property type="entry name" value="Radical_SAM"/>
    <property type="match status" value="1"/>
</dbReference>
<evidence type="ECO:0000259" key="6">
    <source>
        <dbReference type="PROSITE" id="PS51918"/>
    </source>
</evidence>
<protein>
    <submittedName>
        <fullName evidence="7">Oxygen-independent coproporphyrinogen-3 oxidase</fullName>
    </submittedName>
</protein>
<comment type="cofactor">
    <cofactor evidence="1">
        <name>[4Fe-4S] cluster</name>
        <dbReference type="ChEBI" id="CHEBI:49883"/>
    </cofactor>
</comment>
<comment type="caution">
    <text evidence="7">The sequence shown here is derived from an EMBL/GenBank/DDBJ whole genome shotgun (WGS) entry which is preliminary data.</text>
</comment>